<organism evidence="3 4">
    <name type="scientific">Ceratina calcarata</name>
    <dbReference type="NCBI Taxonomy" id="156304"/>
    <lineage>
        <taxon>Eukaryota</taxon>
        <taxon>Metazoa</taxon>
        <taxon>Ecdysozoa</taxon>
        <taxon>Arthropoda</taxon>
        <taxon>Hexapoda</taxon>
        <taxon>Insecta</taxon>
        <taxon>Pterygota</taxon>
        <taxon>Neoptera</taxon>
        <taxon>Endopterygota</taxon>
        <taxon>Hymenoptera</taxon>
        <taxon>Apocrita</taxon>
        <taxon>Aculeata</taxon>
        <taxon>Apoidea</taxon>
        <taxon>Anthophila</taxon>
        <taxon>Apidae</taxon>
        <taxon>Ceratina</taxon>
        <taxon>Zadontomerus</taxon>
    </lineage>
</organism>
<name>A0AAJ7S2S3_9HYME</name>
<evidence type="ECO:0000256" key="2">
    <source>
        <dbReference type="SAM" id="MobiDB-lite"/>
    </source>
</evidence>
<feature type="compositionally biased region" description="Polar residues" evidence="2">
    <location>
        <begin position="180"/>
        <end position="192"/>
    </location>
</feature>
<dbReference type="RefSeq" id="XP_026670363.1">
    <property type="nucleotide sequence ID" value="XM_026814562.1"/>
</dbReference>
<reference evidence="4" key="1">
    <citation type="submission" date="2025-08" db="UniProtKB">
        <authorList>
            <consortium name="RefSeq"/>
        </authorList>
    </citation>
    <scope>IDENTIFICATION</scope>
    <source>
        <tissue evidence="4">Whole body</tissue>
    </source>
</reference>
<dbReference type="AlphaFoldDB" id="A0AAJ7S2S3"/>
<feature type="compositionally biased region" description="Basic and acidic residues" evidence="2">
    <location>
        <begin position="17"/>
        <end position="35"/>
    </location>
</feature>
<protein>
    <submittedName>
        <fullName evidence="4">Uncharacterized protein LOC108626027</fullName>
    </submittedName>
</protein>
<feature type="compositionally biased region" description="Polar residues" evidence="2">
    <location>
        <begin position="1"/>
        <end position="15"/>
    </location>
</feature>
<accession>A0AAJ7S2S3</accession>
<dbReference type="Proteomes" id="UP000694925">
    <property type="component" value="Unplaced"/>
</dbReference>
<feature type="compositionally biased region" description="Basic and acidic residues" evidence="2">
    <location>
        <begin position="295"/>
        <end position="305"/>
    </location>
</feature>
<feature type="coiled-coil region" evidence="1">
    <location>
        <begin position="581"/>
        <end position="651"/>
    </location>
</feature>
<gene>
    <name evidence="4" type="primary">LOC108626027</name>
</gene>
<feature type="compositionally biased region" description="Polar residues" evidence="2">
    <location>
        <begin position="207"/>
        <end position="216"/>
    </location>
</feature>
<feature type="region of interest" description="Disordered" evidence="2">
    <location>
        <begin position="134"/>
        <end position="157"/>
    </location>
</feature>
<sequence length="725" mass="83115">MESFTVPNLSNNPSKTDLPHNENELSEETKQKESELCSLTPRTYNVPQSMHTRSNSLSPKNPTENTVCKEEHNHNWQHPYQKHLTEYSTKLVENIEDSKDTLEQLLLDNQNEYLLRELASARDALRLNISESRSTDKGKVKNEKKEKGVSSALASKRGSLSKLDNMVSLKIKKKKKKVHSSNSRSTVTTRDTNYMGKKEPKKRKQKNTLTNRHTYKPNQTSNEVVEIYHNKAVKGASASAIPSKHSKLDHRMNYINILTSSAMNKQQVAKAKCEENNYQHGRELDVNNVQNSQKQQDHSKQKTEGRNTNTNDANYNLEVSSAPLPPVDKCNSYKCQHAVMQASYCDPIVTHNYEMPTLSSKLKRVDRAYFARFHFRNIPFVVGNSMATSHNLGLNIQEVCKVLSVMKTKQPVAPGITPLLIRKISRGMRPPTFLVDQMNHNHRCKMSHMSNPQIQNMHMHSFLQNANMCWNDKRVDNYNLNPTIEQYQNLEENTNKFQNLQKKNDTRSDNQLHTTLNMTQMLHAGDNKMLKLFASQQNVKAHLEGPDIQSKIYQGVISDKHITDTSSISQSQDSKGIREVLINLHDQFEEMNAKYEKLQEKAKTCSDKDLEEKIQNLEKDLAAKEDEINAVVNLYKEVMSLKQQMRMLQEKNGYVCISTEIPLASNKFYTQMPFAQSKSCGSAFTHRCGHRKGSSVITNREPTSYRLAGLLRQIQTFQKQLTLSW</sequence>
<keyword evidence="3" id="KW-1185">Reference proteome</keyword>
<dbReference type="GeneID" id="108626027"/>
<feature type="compositionally biased region" description="Basic and acidic residues" evidence="2">
    <location>
        <begin position="134"/>
        <end position="148"/>
    </location>
</feature>
<feature type="region of interest" description="Disordered" evidence="2">
    <location>
        <begin position="283"/>
        <end position="315"/>
    </location>
</feature>
<evidence type="ECO:0000256" key="1">
    <source>
        <dbReference type="SAM" id="Coils"/>
    </source>
</evidence>
<feature type="compositionally biased region" description="Polar residues" evidence="2">
    <location>
        <begin position="40"/>
        <end position="66"/>
    </location>
</feature>
<feature type="compositionally biased region" description="Polar residues" evidence="2">
    <location>
        <begin position="306"/>
        <end position="315"/>
    </location>
</feature>
<feature type="region of interest" description="Disordered" evidence="2">
    <location>
        <begin position="1"/>
        <end position="74"/>
    </location>
</feature>
<evidence type="ECO:0000313" key="4">
    <source>
        <dbReference type="RefSeq" id="XP_026670363.1"/>
    </source>
</evidence>
<dbReference type="KEGG" id="ccal:108626027"/>
<keyword evidence="1" id="KW-0175">Coiled coil</keyword>
<feature type="region of interest" description="Disordered" evidence="2">
    <location>
        <begin position="172"/>
        <end position="216"/>
    </location>
</feature>
<evidence type="ECO:0000313" key="3">
    <source>
        <dbReference type="Proteomes" id="UP000694925"/>
    </source>
</evidence>
<proteinExistence type="predicted"/>